<gene>
    <name evidence="3" type="ORF">HID58_089090</name>
</gene>
<feature type="compositionally biased region" description="Basic and acidic residues" evidence="1">
    <location>
        <begin position="14"/>
        <end position="34"/>
    </location>
</feature>
<organism evidence="3 4">
    <name type="scientific">Brassica napus</name>
    <name type="common">Rape</name>
    <dbReference type="NCBI Taxonomy" id="3708"/>
    <lineage>
        <taxon>Eukaryota</taxon>
        <taxon>Viridiplantae</taxon>
        <taxon>Streptophyta</taxon>
        <taxon>Embryophyta</taxon>
        <taxon>Tracheophyta</taxon>
        <taxon>Spermatophyta</taxon>
        <taxon>Magnoliopsida</taxon>
        <taxon>eudicotyledons</taxon>
        <taxon>Gunneridae</taxon>
        <taxon>Pentapetalae</taxon>
        <taxon>rosids</taxon>
        <taxon>malvids</taxon>
        <taxon>Brassicales</taxon>
        <taxon>Brassicaceae</taxon>
        <taxon>Brassiceae</taxon>
        <taxon>Brassica</taxon>
    </lineage>
</organism>
<feature type="non-terminal residue" evidence="3">
    <location>
        <position position="520"/>
    </location>
</feature>
<evidence type="ECO:0000313" key="4">
    <source>
        <dbReference type="Proteomes" id="UP000824890"/>
    </source>
</evidence>
<evidence type="ECO:0000259" key="2">
    <source>
        <dbReference type="SMART" id="SM00761"/>
    </source>
</evidence>
<keyword evidence="4" id="KW-1185">Reference proteome</keyword>
<dbReference type="EMBL" id="JAGKQM010000019">
    <property type="protein sequence ID" value="KAH0860829.1"/>
    <property type="molecule type" value="Genomic_DNA"/>
</dbReference>
<dbReference type="InterPro" id="IPR039774">
    <property type="entry name" value="Sin3-like"/>
</dbReference>
<dbReference type="InterPro" id="IPR013194">
    <property type="entry name" value="HDAC_interact_dom"/>
</dbReference>
<name>A0ABQ7XY14_BRANA</name>
<dbReference type="InterPro" id="IPR031693">
    <property type="entry name" value="Sin3_C"/>
</dbReference>
<dbReference type="SMART" id="SM00761">
    <property type="entry name" value="HDAC_interact"/>
    <property type="match status" value="1"/>
</dbReference>
<accession>A0ABQ7XY14</accession>
<dbReference type="Proteomes" id="UP000824890">
    <property type="component" value="Unassembled WGS sequence"/>
</dbReference>
<dbReference type="PANTHER" id="PTHR12346">
    <property type="entry name" value="SIN3B-RELATED"/>
    <property type="match status" value="1"/>
</dbReference>
<dbReference type="Pfam" id="PF08295">
    <property type="entry name" value="Sin3_corepress"/>
    <property type="match status" value="1"/>
</dbReference>
<feature type="domain" description="Histone deacetylase interacting" evidence="2">
    <location>
        <begin position="46"/>
        <end position="146"/>
    </location>
</feature>
<reference evidence="3 4" key="1">
    <citation type="submission" date="2021-05" db="EMBL/GenBank/DDBJ databases">
        <title>Genome Assembly of Synthetic Allotetraploid Brassica napus Reveals Homoeologous Exchanges between Subgenomes.</title>
        <authorList>
            <person name="Davis J.T."/>
        </authorList>
    </citation>
    <scope>NUCLEOTIDE SEQUENCE [LARGE SCALE GENOMIC DNA]</scope>
    <source>
        <strain evidence="4">cv. Da-Ae</strain>
        <tissue evidence="3">Seedling</tissue>
    </source>
</reference>
<evidence type="ECO:0000313" key="3">
    <source>
        <dbReference type="EMBL" id="KAH0860829.1"/>
    </source>
</evidence>
<sequence>MNSLSNEGHLSRPRKGDEKETEAAKEKERSKDKYMGKSIQELDLSDCVRCTPSYLLLPWDYPLPSVRHRETSEAVVLNDHWVSVNSASEDYSSKHMRRNRYEESLFKCEDDRFELDMLLESAESAAKRGEELLNSIIEKKISLEEGSFLVEDHFTALNLRCIERLYGDHGVDVKETIRKDPAAALPVILTRLKQKQDEWTKCREDLNLVWADVYEKYHYKSLDHHSFSFKQQDSKFLSAKALVSEIKDLKKKSQKESNIPHLEYEYLDRSIHEDLFKLVQFSCEEMWSNKEKMGKVLRLWNSFLELMLGVPANEEIGNGAADKRSGDVDERVFYGNEDFYVLFRLHRILYERISLAKTYCTGGGEMNGPGEIQKILLSYVLFILDKLLYRLVKQLQAVVADNVDNKLLQLYESGKSRNTVYYENARILLHDENIYRMECVRTLIQSPHYVSPLRNSLLFIDPENFRPLLLVCQSSLWISINKKPGAYAVPMDPLFASSYPPEKKFLSISSLVPPQAIMLQ</sequence>
<dbReference type="Pfam" id="PF16879">
    <property type="entry name" value="Sin3a_C"/>
    <property type="match status" value="1"/>
</dbReference>
<proteinExistence type="predicted"/>
<dbReference type="PANTHER" id="PTHR12346:SF8">
    <property type="entry name" value="PAIRED AMPHIPATHIC HELIX PROTEIN SIN3-LIKE 2"/>
    <property type="match status" value="1"/>
</dbReference>
<feature type="region of interest" description="Disordered" evidence="1">
    <location>
        <begin position="1"/>
        <end position="34"/>
    </location>
</feature>
<evidence type="ECO:0000256" key="1">
    <source>
        <dbReference type="SAM" id="MobiDB-lite"/>
    </source>
</evidence>
<protein>
    <recommendedName>
        <fullName evidence="2">Histone deacetylase interacting domain-containing protein</fullName>
    </recommendedName>
</protein>
<comment type="caution">
    <text evidence="3">The sequence shown here is derived from an EMBL/GenBank/DDBJ whole genome shotgun (WGS) entry which is preliminary data.</text>
</comment>